<feature type="compositionally biased region" description="Basic and acidic residues" evidence="1">
    <location>
        <begin position="230"/>
        <end position="242"/>
    </location>
</feature>
<accession>A0A5S4GSP7</accession>
<feature type="region of interest" description="Disordered" evidence="1">
    <location>
        <begin position="218"/>
        <end position="242"/>
    </location>
</feature>
<dbReference type="EMBL" id="VCKX01000028">
    <property type="protein sequence ID" value="TMR35978.1"/>
    <property type="molecule type" value="Genomic_DNA"/>
</dbReference>
<proteinExistence type="predicted"/>
<dbReference type="AlphaFoldDB" id="A0A5S4GSP7"/>
<evidence type="ECO:0000313" key="2">
    <source>
        <dbReference type="EMBL" id="TMR35978.1"/>
    </source>
</evidence>
<dbReference type="Proteomes" id="UP000306628">
    <property type="component" value="Unassembled WGS sequence"/>
</dbReference>
<dbReference type="OrthoDB" id="3528564at2"/>
<evidence type="ECO:0000313" key="3">
    <source>
        <dbReference type="Proteomes" id="UP000306628"/>
    </source>
</evidence>
<evidence type="ECO:0000256" key="1">
    <source>
        <dbReference type="SAM" id="MobiDB-lite"/>
    </source>
</evidence>
<keyword evidence="3" id="KW-1185">Reference proteome</keyword>
<organism evidence="2 3">
    <name type="scientific">Nonomuraea zeae</name>
    <dbReference type="NCBI Taxonomy" id="1642303"/>
    <lineage>
        <taxon>Bacteria</taxon>
        <taxon>Bacillati</taxon>
        <taxon>Actinomycetota</taxon>
        <taxon>Actinomycetes</taxon>
        <taxon>Streptosporangiales</taxon>
        <taxon>Streptosporangiaceae</taxon>
        <taxon>Nonomuraea</taxon>
    </lineage>
</organism>
<comment type="caution">
    <text evidence="2">The sequence shown here is derived from an EMBL/GenBank/DDBJ whole genome shotgun (WGS) entry which is preliminary data.</text>
</comment>
<reference evidence="2 3" key="1">
    <citation type="submission" date="2019-05" db="EMBL/GenBank/DDBJ databases">
        <title>Draft genome sequence of Nonomuraea zeae DSM 100528.</title>
        <authorList>
            <person name="Saricaoglu S."/>
            <person name="Isik K."/>
        </authorList>
    </citation>
    <scope>NUCLEOTIDE SEQUENCE [LARGE SCALE GENOMIC DNA]</scope>
    <source>
        <strain evidence="2 3">DSM 100528</strain>
    </source>
</reference>
<evidence type="ECO:0008006" key="4">
    <source>
        <dbReference type="Google" id="ProtNLM"/>
    </source>
</evidence>
<name>A0A5S4GSP7_9ACTN</name>
<sequence>MNPFGPRVVGMLQRLGKISPWTVAAATIAGTAVANEPGMAQAASNWKHGISGRLDDGIKQLLPQLVNTSRAGWVALDQQEFERVVWLFHREIGVLRGVLGDVGGMMDEVAAGYRGYWLKIASLCVTAGTLLMFAKRLQASPHTALWGGLLEKFIASGLNGAVAVLTLTLVSSMRGAGEVMATIVKKDHQFSYVAPAGPGKINFAQAAIDVNAFPSFQAPARPGELPPDAGRFDWKEPDTKPE</sequence>
<protein>
    <recommendedName>
        <fullName evidence="4">WXG100 family type VII secretion target</fullName>
    </recommendedName>
</protein>
<dbReference type="RefSeq" id="WP_138689776.1">
    <property type="nucleotide sequence ID" value="NZ_JBHSAZ010000089.1"/>
</dbReference>
<gene>
    <name evidence="2" type="ORF">ETD85_12195</name>
</gene>